<dbReference type="InterPro" id="IPR003593">
    <property type="entry name" value="AAA+_ATPase"/>
</dbReference>
<accession>A0ABM8T721</accession>
<dbReference type="RefSeq" id="WP_200661379.1">
    <property type="nucleotide sequence ID" value="NZ_CAJNBH010000059.1"/>
</dbReference>
<reference evidence="2 3" key="1">
    <citation type="submission" date="2021-02" db="EMBL/GenBank/DDBJ databases">
        <authorList>
            <person name="Vanwijnsberghe S."/>
        </authorList>
    </citation>
    <scope>NUCLEOTIDE SEQUENCE [LARGE SCALE GENOMIC DNA]</scope>
    <source>
        <strain evidence="2 3">R-69776</strain>
    </source>
</reference>
<sequence length="1617" mass="177437">MATSQHPTSSRGISSGGAAAAAGIEFQAQLGALFGLQLLAQVPVDHVLDLGAAVPVWIRFETEAPVDDILVATSQGGFIAVQAKTTVNLSSGAEGGLAKTVKQFIRHWLVCRDGQGEQLWDRCLDPNTDRLVLAVGPTTPASIRVDLPAALRSYSQPSPGALPQGQQRALEIFETCMREAWSNTTAEPWSSTVLRTVAKLVRVMTFDPAGAYANVMEGLAARATTTDQARPLITALTQISQRWMTQRSGGDLPQLRQAVMHAQVPLSAPPRFEDDIRKLREHSAQIAADLQLYEQIERTEGVIRVTRECQTAALAAAQEGSLLLIGEPGAGKSAVINALARELRSHGDVVELAVDRYSVQDLVGLKNELDLEHDLVKVLEAWDGPSGGWLVVDALDATRGGQGEGAFRTLIERVLALRGRWKVVASIRTFDLRMGVRFRELFAGRPANPDYRDAAFPTVRHLLVPPWSEEEFDQVLSQAPELRTALDGAPTKLRQLALVPFNTRLIGELLRTGMGAEALRELANQAGLLRLYWEHRVTPLGSRADACLRLVVQEMVDSRALRVQAHVIAATAPDALDALLLQGVLAKVENERFIQFRHHLLFDYAASRLLMDVDGLVSGEVQYLKAQTIGLMLAPAMGFLLQELWGSQPDHECYWTAVERMVANPEGDPILRSVAGRLSAELPENAADTHAIAEHVADGREIVPTALWHVVSALVVRLEDHPDVSLAPWVSLAGKLAASVERVPSPLRTLLHLLINMARPSQTGVAVGLAARALLGFVFDHPDSRIDAALVIPNVVATYATAPSESRALLERIFEPVRADAHNWEDVPALCREISKLADADPDFAATVYSKTYAGTVKDDVTTSMGGRSQILSLTSNSRQDYSMALFSLCEFFPTFLQNHPQAAARAFVESVDHYIRREHDPTEREIVIRTIDGRTFRLETDLSHIWGHDPDQNYGRDGEALIAKFLPAFVALPESDACLVADQISTSSAWALTWARLFLAAVRRNDSLIDRLWPIAADEAWLSNIDTQKDAIDLVARGYGRRSIAEREALETSVTTFAMEGYKTPETARGHLIQRLYSVIGSDQLVTESARAVLAATPAESVERSLRNERPFRITSGFGQSEPFFWIEGLDRGRPSNITVMQAIEAARDYIEAKPGRTSTDEIDTARTLELLEAIVRGLDAPDLDEALRSHGEGVIGQGCERLAQGERLVVREDFDPTDRYLALFRIAASSGNPEVTDETEPQYEQSQSWGGPAARIEAATAVLDVCLQRADLYPRLAENIDRLLDDRHPAARSQSVGHLVRLWDLDRAGFWRRLELRLERETNFAVLGSAVNVLRMVIHVEPDRSERLILALLARYSGTAKQADLENSLADLVAILSVTHQRASAEAVLSRWLDDPSVHSGQLGTILFALRDAVVLGLHPGQSEEGALRHRAQTVLHRIVVAASGPLATYDPSVAVPDDQVPRLKACVELIDKAAMQLYFATGRVNGGTGIDEAGCEIYLREVASTLDLIADQAQPHTIYQLLQLVEILAPRNPERAFDLTARAIRGGGAKGGYQYEPLGAELMVRLISSFLADSKEIFGAEERRQALVDCLEIFMEAGWPSARKLLYRLPELLQ</sequence>
<dbReference type="Proteomes" id="UP000673821">
    <property type="component" value="Unassembled WGS sequence"/>
</dbReference>
<dbReference type="SMART" id="SM00382">
    <property type="entry name" value="AAA"/>
    <property type="match status" value="1"/>
</dbReference>
<organism evidence="2 3">
    <name type="scientific">Paraburkholderia nemoris</name>
    <dbReference type="NCBI Taxonomy" id="2793076"/>
    <lineage>
        <taxon>Bacteria</taxon>
        <taxon>Pseudomonadati</taxon>
        <taxon>Pseudomonadota</taxon>
        <taxon>Betaproteobacteria</taxon>
        <taxon>Burkholderiales</taxon>
        <taxon>Burkholderiaceae</taxon>
        <taxon>Paraburkholderia</taxon>
    </lineage>
</organism>
<dbReference type="EMBL" id="CAJNBH010000059">
    <property type="protein sequence ID" value="CAE6862703.1"/>
    <property type="molecule type" value="Genomic_DNA"/>
</dbReference>
<gene>
    <name evidence="2" type="ORF">R69776_08093</name>
</gene>
<dbReference type="InterPro" id="IPR027417">
    <property type="entry name" value="P-loop_NTPase"/>
</dbReference>
<name>A0ABM8T721_9BURK</name>
<keyword evidence="3" id="KW-1185">Reference proteome</keyword>
<comment type="caution">
    <text evidence="2">The sequence shown here is derived from an EMBL/GenBank/DDBJ whole genome shotgun (WGS) entry which is preliminary data.</text>
</comment>
<evidence type="ECO:0000259" key="1">
    <source>
        <dbReference type="SMART" id="SM00382"/>
    </source>
</evidence>
<evidence type="ECO:0000313" key="3">
    <source>
        <dbReference type="Proteomes" id="UP000673821"/>
    </source>
</evidence>
<proteinExistence type="predicted"/>
<protein>
    <recommendedName>
        <fullName evidence="1">AAA+ ATPase domain-containing protein</fullName>
    </recommendedName>
</protein>
<dbReference type="SUPFAM" id="SSF52540">
    <property type="entry name" value="P-loop containing nucleoside triphosphate hydrolases"/>
    <property type="match status" value="1"/>
</dbReference>
<feature type="domain" description="AAA+ ATPase" evidence="1">
    <location>
        <begin position="318"/>
        <end position="592"/>
    </location>
</feature>
<dbReference type="Gene3D" id="3.40.50.300">
    <property type="entry name" value="P-loop containing nucleotide triphosphate hydrolases"/>
    <property type="match status" value="1"/>
</dbReference>
<evidence type="ECO:0000313" key="2">
    <source>
        <dbReference type="EMBL" id="CAE6862703.1"/>
    </source>
</evidence>